<protein>
    <submittedName>
        <fullName evidence="1">Uncharacterized protein</fullName>
    </submittedName>
</protein>
<evidence type="ECO:0000313" key="1">
    <source>
        <dbReference type="EMBL" id="MBB4642928.1"/>
    </source>
</evidence>
<dbReference type="EMBL" id="JACHOV010000020">
    <property type="protein sequence ID" value="MBB4642928.1"/>
    <property type="molecule type" value="Genomic_DNA"/>
</dbReference>
<sequence>MIEMWKFLSVMGLAATLFQEPAVAKEENGNSLHPKEVANGSQRWNVQVKREATGASTGSCGVEVKSVIGRMNDKDAYRGGCVFLDPSLYDNIGLAN</sequence>
<comment type="caution">
    <text evidence="1">The sequence shown here is derived from an EMBL/GenBank/DDBJ whole genome shotgun (WGS) entry which is preliminary data.</text>
</comment>
<reference evidence="1 2" key="1">
    <citation type="submission" date="2020-08" db="EMBL/GenBank/DDBJ databases">
        <title>Genomic Encyclopedia of Type Strains, Phase IV (KMG-IV): sequencing the most valuable type-strain genomes for metagenomic binning, comparative biology and taxonomic classification.</title>
        <authorList>
            <person name="Goeker M."/>
        </authorList>
    </citation>
    <scope>NUCLEOTIDE SEQUENCE [LARGE SCALE GENOMIC DNA]</scope>
    <source>
        <strain evidence="1 2">DSM 7465</strain>
    </source>
</reference>
<dbReference type="RefSeq" id="WP_184477428.1">
    <property type="nucleotide sequence ID" value="NZ_JACHOV010000020.1"/>
</dbReference>
<keyword evidence="2" id="KW-1185">Reference proteome</keyword>
<organism evidence="1 2">
    <name type="scientific">Rhizorhapis suberifaciens</name>
    <name type="common">corky root of lettuce</name>
    <dbReference type="NCBI Taxonomy" id="13656"/>
    <lineage>
        <taxon>Bacteria</taxon>
        <taxon>Pseudomonadati</taxon>
        <taxon>Pseudomonadota</taxon>
        <taxon>Alphaproteobacteria</taxon>
        <taxon>Sphingomonadales</taxon>
        <taxon>Sphingomonadaceae</taxon>
        <taxon>Rhizorhapis</taxon>
    </lineage>
</organism>
<name>A0A840HZJ2_9SPHN</name>
<evidence type="ECO:0000313" key="2">
    <source>
        <dbReference type="Proteomes" id="UP000575068"/>
    </source>
</evidence>
<gene>
    <name evidence="1" type="ORF">HNQ99_003265</name>
</gene>
<dbReference type="Proteomes" id="UP000575068">
    <property type="component" value="Unassembled WGS sequence"/>
</dbReference>
<proteinExistence type="predicted"/>
<dbReference type="AlphaFoldDB" id="A0A840HZJ2"/>
<accession>A0A840HZJ2</accession>